<accession>A0A3S2VQ89</accession>
<reference evidence="4 5" key="1">
    <citation type="submission" date="2019-01" db="EMBL/GenBank/DDBJ databases">
        <authorList>
            <person name="Chen W.-M."/>
        </authorList>
    </citation>
    <scope>NUCLEOTIDE SEQUENCE [LARGE SCALE GENOMIC DNA]</scope>
    <source>
        <strain evidence="4 5">YBJ-36</strain>
    </source>
</reference>
<dbReference type="PROSITE" id="PS50005">
    <property type="entry name" value="TPR"/>
    <property type="match status" value="2"/>
</dbReference>
<dbReference type="InterPro" id="IPR051685">
    <property type="entry name" value="Ycf3/AcsC/BcsC/TPR_MFPF"/>
</dbReference>
<dbReference type="PANTHER" id="PTHR44943:SF8">
    <property type="entry name" value="TPR REPEAT-CONTAINING PROTEIN MJ0263"/>
    <property type="match status" value="1"/>
</dbReference>
<dbReference type="Proteomes" id="UP000282759">
    <property type="component" value="Unassembled WGS sequence"/>
</dbReference>
<dbReference type="SMART" id="SM00028">
    <property type="entry name" value="TPR"/>
    <property type="match status" value="3"/>
</dbReference>
<dbReference type="PANTHER" id="PTHR44943">
    <property type="entry name" value="CELLULOSE SYNTHASE OPERON PROTEIN C"/>
    <property type="match status" value="1"/>
</dbReference>
<sequence>MRSAVTYILLVTLLGFGITVNAQDARALIKEGIQLNQEKQYTAAIEKYKAALALEPDNTTANYQIAVSLSVSGKGLDALPYLQKVVTEDASAAVLSSSFALMGNIYDKAAKPDKAIDSYLKAINTDTANYLLHYNLALAYFRAKKYNEAEKSVLNVLAKEPKHTGSLRVYALVTFHQNKRAPALLALCRLLSISPTGQSSGEAFGNLKSILKGGTLKADPGVKPPVVDAKNKELNQAIITAANNTGTGTQSNTAFLGKQLAAIFIKLGTIANKQTADNTFYDDLAEHFHQLALSDRMTAFANFISQSADKNAAAWVKAHPDLVAGEW</sequence>
<evidence type="ECO:0000256" key="2">
    <source>
        <dbReference type="ARBA" id="ARBA00022803"/>
    </source>
</evidence>
<organism evidence="4 5">
    <name type="scientific">Mucilaginibacter limnophilus</name>
    <dbReference type="NCBI Taxonomy" id="1932778"/>
    <lineage>
        <taxon>Bacteria</taxon>
        <taxon>Pseudomonadati</taxon>
        <taxon>Bacteroidota</taxon>
        <taxon>Sphingobacteriia</taxon>
        <taxon>Sphingobacteriales</taxon>
        <taxon>Sphingobacteriaceae</taxon>
        <taxon>Mucilaginibacter</taxon>
    </lineage>
</organism>
<proteinExistence type="predicted"/>
<dbReference type="EMBL" id="SACK01000001">
    <property type="protein sequence ID" value="RVU02874.1"/>
    <property type="molecule type" value="Genomic_DNA"/>
</dbReference>
<keyword evidence="1" id="KW-0677">Repeat</keyword>
<name>A0A3S2VQ89_9SPHI</name>
<comment type="caution">
    <text evidence="4">The sequence shown here is derived from an EMBL/GenBank/DDBJ whole genome shotgun (WGS) entry which is preliminary data.</text>
</comment>
<evidence type="ECO:0000256" key="3">
    <source>
        <dbReference type="PROSITE-ProRule" id="PRU00339"/>
    </source>
</evidence>
<dbReference type="Pfam" id="PF13181">
    <property type="entry name" value="TPR_8"/>
    <property type="match status" value="1"/>
</dbReference>
<evidence type="ECO:0000313" key="4">
    <source>
        <dbReference type="EMBL" id="RVU02874.1"/>
    </source>
</evidence>
<dbReference type="Gene3D" id="1.25.40.10">
    <property type="entry name" value="Tetratricopeptide repeat domain"/>
    <property type="match status" value="2"/>
</dbReference>
<keyword evidence="2 3" id="KW-0802">TPR repeat</keyword>
<dbReference type="OrthoDB" id="793001at2"/>
<dbReference type="RefSeq" id="WP_127703240.1">
    <property type="nucleotide sequence ID" value="NZ_SACK01000001.1"/>
</dbReference>
<feature type="repeat" description="TPR" evidence="3">
    <location>
        <begin position="25"/>
        <end position="58"/>
    </location>
</feature>
<dbReference type="AlphaFoldDB" id="A0A3S2VQ89"/>
<evidence type="ECO:0000313" key="5">
    <source>
        <dbReference type="Proteomes" id="UP000282759"/>
    </source>
</evidence>
<protein>
    <submittedName>
        <fullName evidence="4">Tetratricopeptide repeat protein</fullName>
    </submittedName>
</protein>
<gene>
    <name evidence="4" type="ORF">EOD41_02755</name>
</gene>
<dbReference type="SUPFAM" id="SSF48452">
    <property type="entry name" value="TPR-like"/>
    <property type="match status" value="1"/>
</dbReference>
<dbReference type="InterPro" id="IPR019734">
    <property type="entry name" value="TPR_rpt"/>
</dbReference>
<feature type="repeat" description="TPR" evidence="3">
    <location>
        <begin position="96"/>
        <end position="129"/>
    </location>
</feature>
<evidence type="ECO:0000256" key="1">
    <source>
        <dbReference type="ARBA" id="ARBA00022737"/>
    </source>
</evidence>
<dbReference type="InterPro" id="IPR011990">
    <property type="entry name" value="TPR-like_helical_dom_sf"/>
</dbReference>
<dbReference type="Pfam" id="PF13414">
    <property type="entry name" value="TPR_11"/>
    <property type="match status" value="1"/>
</dbReference>
<keyword evidence="5" id="KW-1185">Reference proteome</keyword>